<accession>A0A388T655</accession>
<comment type="caution">
    <text evidence="1">The sequence shown here is derived from an EMBL/GenBank/DDBJ whole genome shotgun (WGS) entry which is preliminary data.</text>
</comment>
<proteinExistence type="predicted"/>
<protein>
    <submittedName>
        <fullName evidence="1">Uncharacterized protein</fullName>
    </submittedName>
</protein>
<name>A0A388T655_9ACTN</name>
<dbReference type="Proteomes" id="UP000265354">
    <property type="component" value="Unassembled WGS sequence"/>
</dbReference>
<gene>
    <name evidence="1" type="ORF">SSP531S_51560</name>
</gene>
<dbReference type="EMBL" id="BGZL01000021">
    <property type="protein sequence ID" value="GBQ03681.1"/>
    <property type="molecule type" value="Genomic_DNA"/>
</dbReference>
<organism evidence="1 2">
    <name type="scientific">Streptomyces spongiicola</name>
    <dbReference type="NCBI Taxonomy" id="1690221"/>
    <lineage>
        <taxon>Bacteria</taxon>
        <taxon>Bacillati</taxon>
        <taxon>Actinomycetota</taxon>
        <taxon>Actinomycetes</taxon>
        <taxon>Kitasatosporales</taxon>
        <taxon>Streptomycetaceae</taxon>
        <taxon>Streptomyces</taxon>
    </lineage>
</organism>
<sequence>MPPTPTPSGVAPADPLDAGTVIRGIVQGMRDVLERASAADAASAPAPALHGVVRRAVLEEFRTRARFAGRLAEIDAMLWSQPEHRGGVVSAAMGTHLRELGLLRLTEPEESDRFVVTEGKGELFELLRPGYVDELTGKIILSGQLRRVERPGHTVEEGKA</sequence>
<reference evidence="1 2" key="1">
    <citation type="submission" date="2018-07" db="EMBL/GenBank/DDBJ databases">
        <title>Whole Genome Shotgun Sequence of Streptomyces spongiicola strain 531S.</title>
        <authorList>
            <person name="Dohra H."/>
            <person name="Kodani S."/>
        </authorList>
    </citation>
    <scope>NUCLEOTIDE SEQUENCE [LARGE SCALE GENOMIC DNA]</scope>
    <source>
        <strain evidence="1 2">531S</strain>
    </source>
</reference>
<dbReference type="RefSeq" id="WP_361689902.1">
    <property type="nucleotide sequence ID" value="NZ_JBFAMD010000050.1"/>
</dbReference>
<evidence type="ECO:0000313" key="1">
    <source>
        <dbReference type="EMBL" id="GBQ03681.1"/>
    </source>
</evidence>
<evidence type="ECO:0000313" key="2">
    <source>
        <dbReference type="Proteomes" id="UP000265354"/>
    </source>
</evidence>
<dbReference type="AlphaFoldDB" id="A0A388T655"/>